<dbReference type="RefSeq" id="WP_097327252.1">
    <property type="nucleotide sequence ID" value="NZ_OBDY01000027.1"/>
</dbReference>
<reference evidence="2 3" key="1">
    <citation type="submission" date="2017-09" db="EMBL/GenBank/DDBJ databases">
        <authorList>
            <person name="Ehlers B."/>
            <person name="Leendertz F.H."/>
        </authorList>
    </citation>
    <scope>NUCLEOTIDE SEQUENCE [LARGE SCALE GENOMIC DNA]</scope>
    <source>
        <strain evidence="2 3">CGMCC 4.6857</strain>
    </source>
</reference>
<dbReference type="AlphaFoldDB" id="A0A285JXQ4"/>
<dbReference type="EMBL" id="OBDY01000027">
    <property type="protein sequence ID" value="SNY65099.1"/>
    <property type="molecule type" value="Genomic_DNA"/>
</dbReference>
<accession>A0A285JXQ4</accession>
<gene>
    <name evidence="2" type="ORF">SAMN05421748_127133</name>
</gene>
<sequence>MSEDTIRVGSLSAERQLTLNASPDHITAGGVVQLVATAARLTGEYDVTWRVEGPVTLPDGGLGITSITGRHHDFGDGDDDEGDGPVIRATLDTSALAVGQWTVRIELQRTGFGDGGEVSRDTVVRASDRFRVSPRPFTAGDDVSVSMRRAAVAPTTDQSLWVAIRNSTANISFNPYIDFIDRVWHDSDPARSALNGHRAHLRRVERRTALPFPHVERYRLLKAATEVFLMINVRTDPGDFRHVDLEQESARLNRDVTVGELEEQFRRYLVDTPTGDGRDLDVLPYLDLVRRALGDVPVVGAGRHDDEASLAFGILAEKLTRPVLIEPIHEYWLECGGLMRTINAITWRFQNRANPHPGRDPLAGVDIDPLRPLNNVLWGWLRDADHRLTEAQRRDEYKHHYGLPPGPSDRRLADTRTRFMGAFHSLLAECLRFYEDDDLTVKIANGFDVLNSLKETHLLLTQGAHNQYGDLPWTARHEFLMAQWILSRAEIRDFLPHQVMVDTPESWMRSVDSMNRLQRWSDVSAQHYRDLAEFAEQLLLGIRFGAWTSVNDPDQAANWARYFRREVQQYCHAYQAVTGQGVHRRAHSPAALGREASNGYARRPQQSVFPG</sequence>
<proteinExistence type="predicted"/>
<evidence type="ECO:0000313" key="3">
    <source>
        <dbReference type="Proteomes" id="UP000219612"/>
    </source>
</evidence>
<evidence type="ECO:0000313" key="2">
    <source>
        <dbReference type="EMBL" id="SNY65099.1"/>
    </source>
</evidence>
<organism evidence="2 3">
    <name type="scientific">Paractinoplanes atraurantiacus</name>
    <dbReference type="NCBI Taxonomy" id="1036182"/>
    <lineage>
        <taxon>Bacteria</taxon>
        <taxon>Bacillati</taxon>
        <taxon>Actinomycetota</taxon>
        <taxon>Actinomycetes</taxon>
        <taxon>Micromonosporales</taxon>
        <taxon>Micromonosporaceae</taxon>
        <taxon>Paractinoplanes</taxon>
    </lineage>
</organism>
<protein>
    <submittedName>
        <fullName evidence="2">Uncharacterized protein</fullName>
    </submittedName>
</protein>
<feature type="region of interest" description="Disordered" evidence="1">
    <location>
        <begin position="585"/>
        <end position="611"/>
    </location>
</feature>
<keyword evidence="3" id="KW-1185">Reference proteome</keyword>
<dbReference type="Proteomes" id="UP000219612">
    <property type="component" value="Unassembled WGS sequence"/>
</dbReference>
<name>A0A285JXQ4_9ACTN</name>
<dbReference type="OrthoDB" id="5483139at2"/>
<evidence type="ECO:0000256" key="1">
    <source>
        <dbReference type="SAM" id="MobiDB-lite"/>
    </source>
</evidence>